<sequence>MLALSKSTHLGRIMQQETYPLLSGKFAGLRYRTMVHTRISNLAMPERASFFTLSRELRDIIYEFYLIVESGYIFDYRSGKFIAVGGKPIDLALAYTCKAAATELRGLPLCLNTLHFFTSSSESNRSLLGRFGTLTRIQTSIQDKLLQAARPCIDTQILDHVQAVYPQMLPVMHAIQQGFKTPRSLKGGTWGEVPSLYRQFVANTLKLISKRPEYLRELSHTVLYWMDPVLDDFVNMDQPWALPQETYVSTMCRILQRHSTYPDYSKRVEYRLSAASVAMSFLESLQATHRRNLQNTKLQIERRVNLWRNVWPARADEVVSMMNVRPTILRIDQLDTLRAEHVSLSQLSPWIMEALALPSLGMPAQAFTLVLDGNPTPEATSRVFEIAQRDAEWQTASMEAFPPQNVDHGSAGWGNMVANHSYVMRGFPEAIRGITENTSPLISCNFEPARDDKEKHLRKVRPTWTRRDWNAKWYTHKPRSFATEPPLPSWLDLRF</sequence>
<dbReference type="Proteomes" id="UP000472372">
    <property type="component" value="Chromosome 3"/>
</dbReference>
<protein>
    <submittedName>
        <fullName evidence="1">Uncharacterized protein</fullName>
    </submittedName>
</protein>
<dbReference type="EMBL" id="HG992979">
    <property type="protein sequence ID" value="CAE7020507.1"/>
    <property type="molecule type" value="Genomic_DNA"/>
</dbReference>
<dbReference type="AlphaFoldDB" id="A0A6S6VTM0"/>
<proteinExistence type="predicted"/>
<gene>
    <name evidence="1" type="ORF">PTTW11_03079</name>
</gene>
<evidence type="ECO:0000313" key="1">
    <source>
        <dbReference type="EMBL" id="CAE7020507.1"/>
    </source>
</evidence>
<accession>A0A6S6VTM0</accession>
<reference evidence="1" key="1">
    <citation type="submission" date="2021-02" db="EMBL/GenBank/DDBJ databases">
        <authorList>
            <person name="Syme A R."/>
            <person name="Syme A R."/>
            <person name="Moolhuijzen P."/>
        </authorList>
    </citation>
    <scope>NUCLEOTIDE SEQUENCE</scope>
    <source>
        <strain evidence="1">W1-1</strain>
    </source>
</reference>
<name>A0A6S6VTM0_9PLEO</name>
<organism evidence="1 2">
    <name type="scientific">Pyrenophora teres f. teres</name>
    <dbReference type="NCBI Taxonomy" id="97479"/>
    <lineage>
        <taxon>Eukaryota</taxon>
        <taxon>Fungi</taxon>
        <taxon>Dikarya</taxon>
        <taxon>Ascomycota</taxon>
        <taxon>Pezizomycotina</taxon>
        <taxon>Dothideomycetes</taxon>
        <taxon>Pleosporomycetidae</taxon>
        <taxon>Pleosporales</taxon>
        <taxon>Pleosporineae</taxon>
        <taxon>Pleosporaceae</taxon>
        <taxon>Pyrenophora</taxon>
    </lineage>
</organism>
<evidence type="ECO:0000313" key="2">
    <source>
        <dbReference type="Proteomes" id="UP000472372"/>
    </source>
</evidence>